<dbReference type="Proteomes" id="UP000507954">
    <property type="component" value="Unassembled WGS sequence"/>
</dbReference>
<sequence length="182" mass="20927">MSSPLILDFSCPSNEEFERAIDGFSEDAKEGYRRERARVLRERREAAIAEEKRAVQHGRPITQGQQPPPKPAAKDSAFYKKIGQHLGQRFAEEAEKIRAEMRKALDDLVSQRSDALDDIHRDYQNVKNDIDHAVFSKIADALRLERQKRAQIELRLERALDDIEKLKQQMNGAGLYEVARAK</sequence>
<evidence type="ECO:0000256" key="1">
    <source>
        <dbReference type="SAM" id="Coils"/>
    </source>
</evidence>
<keyword evidence="1" id="KW-0175">Coiled coil</keyword>
<dbReference type="EMBL" id="CABFNB010000068">
    <property type="protein sequence ID" value="VTZ60460.1"/>
    <property type="molecule type" value="Genomic_DNA"/>
</dbReference>
<protein>
    <submittedName>
        <fullName evidence="3">Uncharacterized protein</fullName>
    </submittedName>
</protein>
<evidence type="ECO:0000256" key="2">
    <source>
        <dbReference type="SAM" id="MobiDB-lite"/>
    </source>
</evidence>
<feature type="coiled-coil region" evidence="1">
    <location>
        <begin position="142"/>
        <end position="169"/>
    </location>
</feature>
<evidence type="ECO:0000313" key="3">
    <source>
        <dbReference type="EMBL" id="VTZ60460.1"/>
    </source>
</evidence>
<gene>
    <name evidence="3" type="ORF">EMEDMD4_160041</name>
</gene>
<proteinExistence type="predicted"/>
<feature type="region of interest" description="Disordered" evidence="2">
    <location>
        <begin position="50"/>
        <end position="75"/>
    </location>
</feature>
<dbReference type="AlphaFoldDB" id="A0A508WSG0"/>
<accession>A0A508WSG0</accession>
<reference evidence="3" key="1">
    <citation type="submission" date="2019-06" db="EMBL/GenBank/DDBJ databases">
        <authorList>
            <person name="Le Quere A."/>
            <person name="Colella S."/>
        </authorList>
    </citation>
    <scope>NUCLEOTIDE SEQUENCE</scope>
    <source>
        <strain evidence="3">EmedicaeMD41</strain>
    </source>
</reference>
<organism evidence="3">
    <name type="scientific">Sinorhizobium medicae</name>
    <dbReference type="NCBI Taxonomy" id="110321"/>
    <lineage>
        <taxon>Bacteria</taxon>
        <taxon>Pseudomonadati</taxon>
        <taxon>Pseudomonadota</taxon>
        <taxon>Alphaproteobacteria</taxon>
        <taxon>Hyphomicrobiales</taxon>
        <taxon>Rhizobiaceae</taxon>
        <taxon>Sinorhizobium/Ensifer group</taxon>
        <taxon>Sinorhizobium</taxon>
    </lineage>
</organism>
<name>A0A508WSG0_9HYPH</name>
<dbReference type="RefSeq" id="WP_127614172.1">
    <property type="nucleotide sequence ID" value="NZ_CABFNB010000068.1"/>
</dbReference>